<reference evidence="3 4" key="1">
    <citation type="submission" date="2023-09" db="EMBL/GenBank/DDBJ databases">
        <authorList>
            <person name="Rey-Velasco X."/>
        </authorList>
    </citation>
    <scope>NUCLEOTIDE SEQUENCE [LARGE SCALE GENOMIC DNA]</scope>
    <source>
        <strain evidence="3 4">W242</strain>
    </source>
</reference>
<evidence type="ECO:0000259" key="2">
    <source>
        <dbReference type="Pfam" id="PF13568"/>
    </source>
</evidence>
<dbReference type="SUPFAM" id="SSF56925">
    <property type="entry name" value="OMPA-like"/>
    <property type="match status" value="1"/>
</dbReference>
<sequence>MKKLFLFTAIIAFAVTTSNAQGVSFGAKAGLNLAGLNGDDADDLDGRTAFHVGGVANIGISELFSVQPELIFSMQGSEADDVTLQLDYVNLPIFADFQIADGLSLQGGPQVGFNINAQAEFDGETMDLEDNETLDLGFGAGAQYRLPDLGLFFQARYVIGFSDVISDVDAKNSVASISVGWFFN</sequence>
<accession>A0ABU2Y9X3</accession>
<evidence type="ECO:0000313" key="3">
    <source>
        <dbReference type="EMBL" id="MDT0554986.1"/>
    </source>
</evidence>
<dbReference type="InterPro" id="IPR025665">
    <property type="entry name" value="Beta-barrel_OMP_2"/>
</dbReference>
<protein>
    <submittedName>
        <fullName evidence="3">Porin family protein</fullName>
    </submittedName>
</protein>
<name>A0ABU2Y9X3_9FLAO</name>
<dbReference type="Proteomes" id="UP001254488">
    <property type="component" value="Unassembled WGS sequence"/>
</dbReference>
<keyword evidence="1" id="KW-0732">Signal</keyword>
<dbReference type="InterPro" id="IPR011250">
    <property type="entry name" value="OMP/PagP_B-barrel"/>
</dbReference>
<dbReference type="EMBL" id="JAVRHZ010000001">
    <property type="protein sequence ID" value="MDT0554986.1"/>
    <property type="molecule type" value="Genomic_DNA"/>
</dbReference>
<proteinExistence type="predicted"/>
<keyword evidence="4" id="KW-1185">Reference proteome</keyword>
<dbReference type="Pfam" id="PF13568">
    <property type="entry name" value="OMP_b-brl_2"/>
    <property type="match status" value="1"/>
</dbReference>
<feature type="domain" description="Outer membrane protein beta-barrel" evidence="2">
    <location>
        <begin position="20"/>
        <end position="165"/>
    </location>
</feature>
<comment type="caution">
    <text evidence="3">The sequence shown here is derived from an EMBL/GenBank/DDBJ whole genome shotgun (WGS) entry which is preliminary data.</text>
</comment>
<organism evidence="3 4">
    <name type="scientific">Patiriisocius hiemis</name>
    <dbReference type="NCBI Taxonomy" id="3075604"/>
    <lineage>
        <taxon>Bacteria</taxon>
        <taxon>Pseudomonadati</taxon>
        <taxon>Bacteroidota</taxon>
        <taxon>Flavobacteriia</taxon>
        <taxon>Flavobacteriales</taxon>
        <taxon>Flavobacteriaceae</taxon>
        <taxon>Patiriisocius</taxon>
    </lineage>
</organism>
<feature type="signal peptide" evidence="1">
    <location>
        <begin position="1"/>
        <end position="20"/>
    </location>
</feature>
<evidence type="ECO:0000256" key="1">
    <source>
        <dbReference type="SAM" id="SignalP"/>
    </source>
</evidence>
<gene>
    <name evidence="3" type="ORF">RM538_03155</name>
</gene>
<evidence type="ECO:0000313" key="4">
    <source>
        <dbReference type="Proteomes" id="UP001254488"/>
    </source>
</evidence>
<feature type="chain" id="PRO_5045646519" evidence="1">
    <location>
        <begin position="21"/>
        <end position="184"/>
    </location>
</feature>
<dbReference type="RefSeq" id="WP_311331941.1">
    <property type="nucleotide sequence ID" value="NZ_JAVRHZ010000001.1"/>
</dbReference>